<proteinExistence type="predicted"/>
<dbReference type="RefSeq" id="WP_152120849.1">
    <property type="nucleotide sequence ID" value="NZ_QJOW01000006.1"/>
</dbReference>
<evidence type="ECO:0000313" key="1">
    <source>
        <dbReference type="EMBL" id="KAB7513176.1"/>
    </source>
</evidence>
<dbReference type="AlphaFoldDB" id="A0A5N5U3N0"/>
<dbReference type="Proteomes" id="UP000326302">
    <property type="component" value="Unassembled WGS sequence"/>
</dbReference>
<name>A0A5N5U3N0_9EURY</name>
<evidence type="ECO:0000313" key="2">
    <source>
        <dbReference type="Proteomes" id="UP000326302"/>
    </source>
</evidence>
<comment type="caution">
    <text evidence="1">The sequence shown here is derived from an EMBL/GenBank/DDBJ whole genome shotgun (WGS) entry which is preliminary data.</text>
</comment>
<reference evidence="1 2" key="1">
    <citation type="submission" date="2019-10" db="EMBL/GenBank/DDBJ databases">
        <title>Unraveling microbial dark matter from salterns through culturing: the case of the genus Halosegnis.</title>
        <authorList>
            <person name="Duran-Viseras A."/>
            <person name="Andrei A.-S."/>
            <person name="Vera-Gargallo B."/>
            <person name="Ghai R."/>
            <person name="Sanchez-Porro C."/>
            <person name="Ventosa A."/>
        </authorList>
    </citation>
    <scope>NUCLEOTIDE SEQUENCE [LARGE SCALE GENOMIC DNA]</scope>
    <source>
        <strain evidence="1 2">F17-44</strain>
        <plasmid evidence="1">unnamed2</plasmid>
    </source>
</reference>
<dbReference type="EMBL" id="QJOW01000006">
    <property type="protein sequence ID" value="KAB7513176.1"/>
    <property type="molecule type" value="Genomic_DNA"/>
</dbReference>
<sequence>MAASEEDETGLPVLVESYSVELPVDPTTMDASAKAVLRAVDTRGLLPAALQATDIDADGSWERDRLIAELSPVEHERLADQVRYAAPQTTHYFRLSGLEQVSAPMFDDLVDGSSYGVQLRAVDELFERTYLVFSVPDGGAQSQLSVSEGDRHTTVATFDSGFDVLAVRAPTPESAAATSGKLVGIGSIDSAKRLDFLEPEFLASLESSLVQGYHQLTLGVRRPTANTDQIELSSDEPSAGEDLLQDDVVRSLLDRPDIHRVSGRGVLSPSGTEFDSECRRSTVDIDFASGVIHYRTAPPESTMVSVDRTILSL</sequence>
<accession>A0A5N5U3N0</accession>
<geneLocation type="plasmid" evidence="1">
    <name>unnamed2</name>
</geneLocation>
<keyword evidence="1" id="KW-0614">Plasmid</keyword>
<gene>
    <name evidence="1" type="ORF">DMP03_12310</name>
</gene>
<protein>
    <submittedName>
        <fullName evidence="1">Uncharacterized protein</fullName>
    </submittedName>
</protein>
<organism evidence="1 2">
    <name type="scientific">Halosegnis rubeus</name>
    <dbReference type="NCBI Taxonomy" id="2212850"/>
    <lineage>
        <taxon>Archaea</taxon>
        <taxon>Methanobacteriati</taxon>
        <taxon>Methanobacteriota</taxon>
        <taxon>Stenosarchaea group</taxon>
        <taxon>Halobacteria</taxon>
        <taxon>Halobacteriales</taxon>
        <taxon>Natronomonadaceae</taxon>
        <taxon>Halosegnis</taxon>
    </lineage>
</organism>